<dbReference type="SUPFAM" id="SSF54106">
    <property type="entry name" value="LysM domain"/>
    <property type="match status" value="2"/>
</dbReference>
<dbReference type="InterPro" id="IPR017853">
    <property type="entry name" value="GH"/>
</dbReference>
<dbReference type="GO" id="GO:0016998">
    <property type="term" value="P:cell wall macromolecule catabolic process"/>
    <property type="evidence" value="ECO:0007669"/>
    <property type="project" value="InterPro"/>
</dbReference>
<organism evidence="3 4">
    <name type="scientific">Niallia taxi</name>
    <dbReference type="NCBI Taxonomy" id="2499688"/>
    <lineage>
        <taxon>Bacteria</taxon>
        <taxon>Bacillati</taxon>
        <taxon>Bacillota</taxon>
        <taxon>Bacilli</taxon>
        <taxon>Bacillales</taxon>
        <taxon>Bacillaceae</taxon>
        <taxon>Niallia</taxon>
    </lineage>
</organism>
<dbReference type="RefSeq" id="WP_127741859.1">
    <property type="nucleotide sequence ID" value="NZ_RZTZ01000017.1"/>
</dbReference>
<dbReference type="EMBL" id="RZTZ01000017">
    <property type="protein sequence ID" value="RVT57415.1"/>
    <property type="molecule type" value="Genomic_DNA"/>
</dbReference>
<evidence type="ECO:0000256" key="1">
    <source>
        <dbReference type="ARBA" id="ARBA00010646"/>
    </source>
</evidence>
<dbReference type="Gene3D" id="3.10.350.10">
    <property type="entry name" value="LysM domain"/>
    <property type="match status" value="2"/>
</dbReference>
<dbReference type="SMART" id="SM00257">
    <property type="entry name" value="LysM"/>
    <property type="match status" value="2"/>
</dbReference>
<gene>
    <name evidence="3" type="ORF">EM808_24630</name>
</gene>
<dbReference type="GO" id="GO:0003796">
    <property type="term" value="F:lysozyme activity"/>
    <property type="evidence" value="ECO:0007669"/>
    <property type="project" value="InterPro"/>
</dbReference>
<accession>A0A437K4I1</accession>
<dbReference type="PROSITE" id="PS51904">
    <property type="entry name" value="GLYCOSYL_HYDROL_F25_2"/>
    <property type="match status" value="1"/>
</dbReference>
<feature type="domain" description="LysM" evidence="2">
    <location>
        <begin position="277"/>
        <end position="321"/>
    </location>
</feature>
<dbReference type="InterPro" id="IPR018392">
    <property type="entry name" value="LysM"/>
</dbReference>
<proteinExistence type="inferred from homology"/>
<dbReference type="InterPro" id="IPR036779">
    <property type="entry name" value="LysM_dom_sf"/>
</dbReference>
<evidence type="ECO:0000313" key="4">
    <source>
        <dbReference type="Proteomes" id="UP000288024"/>
    </source>
</evidence>
<evidence type="ECO:0000259" key="2">
    <source>
        <dbReference type="PROSITE" id="PS51782"/>
    </source>
</evidence>
<dbReference type="PANTHER" id="PTHR34135">
    <property type="entry name" value="LYSOZYME"/>
    <property type="match status" value="1"/>
</dbReference>
<dbReference type="SUPFAM" id="SSF51445">
    <property type="entry name" value="(Trans)glycosidases"/>
    <property type="match status" value="1"/>
</dbReference>
<dbReference type="Pfam" id="PF01476">
    <property type="entry name" value="LysM"/>
    <property type="match status" value="2"/>
</dbReference>
<dbReference type="PANTHER" id="PTHR34135:SF1">
    <property type="entry name" value="GLYCOSYL HYDROLASE FAMILY 25"/>
    <property type="match status" value="1"/>
</dbReference>
<sequence>MGKIVDISHWQGTIDWAEFAKEVDLVIIRVQDGSTGEDREYKNYVAGAKKYGVPFGHYAFCRFVSEEDAKKEAQDFYNRGDKDALFWVADVEVKTMDDMATGTQAFVNELRRLGAKKVGGYFGHHTYEPFGMKNVKNIDFTWIPRYGSTKPKFDCDLWQHTDTGKVAGVNGGVDLNTLNGDKDIEWFIGKQPVKVVEPVKTEVKAEIVKTPNKDTTPTTYKIKAGDTLGKIAAKYGTTVAKLQSLNGIANANKIYAGQTIKLSGTAAKKTTTTSSAKYHTVKSGDTVSKLAIQYGSTQAQIKAWNKLDSKYRIFAGKKIRVK</sequence>
<dbReference type="CDD" id="cd00118">
    <property type="entry name" value="LysM"/>
    <property type="match status" value="2"/>
</dbReference>
<evidence type="ECO:0000313" key="3">
    <source>
        <dbReference type="EMBL" id="RVT57415.1"/>
    </source>
</evidence>
<feature type="domain" description="LysM" evidence="2">
    <location>
        <begin position="218"/>
        <end position="262"/>
    </location>
</feature>
<dbReference type="InterPro" id="IPR002053">
    <property type="entry name" value="Glyco_hydro_25"/>
</dbReference>
<dbReference type="AlphaFoldDB" id="A0A437K4I1"/>
<comment type="caution">
    <text evidence="3">The sequence shown here is derived from an EMBL/GenBank/DDBJ whole genome shotgun (WGS) entry which is preliminary data.</text>
</comment>
<dbReference type="PROSITE" id="PS51782">
    <property type="entry name" value="LYSM"/>
    <property type="match status" value="2"/>
</dbReference>
<reference evidence="3 4" key="1">
    <citation type="submission" date="2019-01" db="EMBL/GenBank/DDBJ databases">
        <title>Bacillus sp. M5HDSG1-1, whole genome shotgun sequence.</title>
        <authorList>
            <person name="Tuo L."/>
        </authorList>
    </citation>
    <scope>NUCLEOTIDE SEQUENCE [LARGE SCALE GENOMIC DNA]</scope>
    <source>
        <strain evidence="3 4">M5HDSG1-1</strain>
    </source>
</reference>
<dbReference type="CDD" id="cd06523">
    <property type="entry name" value="GH25_PlyB-like"/>
    <property type="match status" value="1"/>
</dbReference>
<name>A0A437K4I1_9BACI</name>
<dbReference type="Pfam" id="PF01183">
    <property type="entry name" value="Glyco_hydro_25"/>
    <property type="match status" value="1"/>
</dbReference>
<dbReference type="Gene3D" id="3.20.20.80">
    <property type="entry name" value="Glycosidases"/>
    <property type="match status" value="1"/>
</dbReference>
<comment type="similarity">
    <text evidence="1">Belongs to the glycosyl hydrolase 25 family.</text>
</comment>
<keyword evidence="4" id="KW-1185">Reference proteome</keyword>
<dbReference type="Proteomes" id="UP000288024">
    <property type="component" value="Unassembled WGS sequence"/>
</dbReference>
<dbReference type="GO" id="GO:0009253">
    <property type="term" value="P:peptidoglycan catabolic process"/>
    <property type="evidence" value="ECO:0007669"/>
    <property type="project" value="InterPro"/>
</dbReference>
<protein>
    <submittedName>
        <fullName evidence="3">LysM peptidoglycan-binding domain-containing protein</fullName>
    </submittedName>
</protein>
<dbReference type="GO" id="GO:0016052">
    <property type="term" value="P:carbohydrate catabolic process"/>
    <property type="evidence" value="ECO:0007669"/>
    <property type="project" value="TreeGrafter"/>
</dbReference>